<name>A0A6A8AHS8_9HYPH</name>
<evidence type="ECO:0000256" key="1">
    <source>
        <dbReference type="SAM" id="Phobius"/>
    </source>
</evidence>
<feature type="transmembrane region" description="Helical" evidence="1">
    <location>
        <begin position="12"/>
        <end position="33"/>
    </location>
</feature>
<protein>
    <submittedName>
        <fullName evidence="2">Uncharacterized protein</fullName>
    </submittedName>
</protein>
<organism evidence="2 3">
    <name type="scientific">Endobacterium cereale</name>
    <dbReference type="NCBI Taxonomy" id="2663029"/>
    <lineage>
        <taxon>Bacteria</taxon>
        <taxon>Pseudomonadati</taxon>
        <taxon>Pseudomonadota</taxon>
        <taxon>Alphaproteobacteria</taxon>
        <taxon>Hyphomicrobiales</taxon>
        <taxon>Rhizobiaceae</taxon>
        <taxon>Endobacterium</taxon>
    </lineage>
</organism>
<proteinExistence type="predicted"/>
<comment type="caution">
    <text evidence="2">The sequence shown here is derived from an EMBL/GenBank/DDBJ whole genome shotgun (WGS) entry which is preliminary data.</text>
</comment>
<keyword evidence="1" id="KW-0812">Transmembrane</keyword>
<keyword evidence="1" id="KW-1133">Transmembrane helix</keyword>
<accession>A0A6A8AHS8</accession>
<dbReference type="EMBL" id="WIXI01000049">
    <property type="protein sequence ID" value="MQY48786.1"/>
    <property type="molecule type" value="Genomic_DNA"/>
</dbReference>
<sequence>MTPEAKSQAIAAALILGGAGIVIYFMPSLVLWIGDFSPVLAVIVGTLLILCFFWIFWLRARYQRRRDR</sequence>
<dbReference type="RefSeq" id="WP_153357859.1">
    <property type="nucleotide sequence ID" value="NZ_JAYKOO010000004.1"/>
</dbReference>
<dbReference type="AlphaFoldDB" id="A0A6A8AHS8"/>
<keyword evidence="3" id="KW-1185">Reference proteome</keyword>
<feature type="transmembrane region" description="Helical" evidence="1">
    <location>
        <begin position="39"/>
        <end position="58"/>
    </location>
</feature>
<gene>
    <name evidence="2" type="ORF">GAO09_22390</name>
</gene>
<dbReference type="Proteomes" id="UP000435138">
    <property type="component" value="Unassembled WGS sequence"/>
</dbReference>
<evidence type="ECO:0000313" key="3">
    <source>
        <dbReference type="Proteomes" id="UP000435138"/>
    </source>
</evidence>
<keyword evidence="1" id="KW-0472">Membrane</keyword>
<reference evidence="2 3" key="1">
    <citation type="submission" date="2019-11" db="EMBL/GenBank/DDBJ databases">
        <title>Genome analysis of Rhizobacterium cereale a novel genus and species isolated from maize roots in North Spain.</title>
        <authorList>
            <person name="Menendez E."/>
            <person name="Flores-Felix J.D."/>
            <person name="Ramirez-Bahena M.-H."/>
            <person name="Igual J.M."/>
            <person name="Garcia-Fraile P."/>
            <person name="Peix A."/>
            <person name="Velazquez E."/>
        </authorList>
    </citation>
    <scope>NUCLEOTIDE SEQUENCE [LARGE SCALE GENOMIC DNA]</scope>
    <source>
        <strain evidence="2 3">RZME27</strain>
    </source>
</reference>
<evidence type="ECO:0000313" key="2">
    <source>
        <dbReference type="EMBL" id="MQY48786.1"/>
    </source>
</evidence>